<keyword evidence="2" id="KW-1185">Reference proteome</keyword>
<organism evidence="1 2">
    <name type="scientific">Streptomyces lavendofoliae</name>
    <dbReference type="NCBI Taxonomy" id="67314"/>
    <lineage>
        <taxon>Bacteria</taxon>
        <taxon>Bacillati</taxon>
        <taxon>Actinomycetota</taxon>
        <taxon>Actinomycetes</taxon>
        <taxon>Kitasatosporales</taxon>
        <taxon>Streptomycetaceae</taxon>
        <taxon>Streptomyces</taxon>
    </lineage>
</organism>
<dbReference type="Proteomes" id="UP000636661">
    <property type="component" value="Unassembled WGS sequence"/>
</dbReference>
<name>A0A918I010_9ACTN</name>
<sequence length="116" mass="12676">MHMAAEKTDRIASIRRQLSSLGLTQPQYWILRYLAPNDLGADASDRTLQELSDLLQQYVLPGDDLQAEADALLADGLISRSSDTRLYITPAGQAAHARVKGSIPAIRTLLNETSLS</sequence>
<dbReference type="InterPro" id="IPR036390">
    <property type="entry name" value="WH_DNA-bd_sf"/>
</dbReference>
<evidence type="ECO:0000313" key="2">
    <source>
        <dbReference type="Proteomes" id="UP000636661"/>
    </source>
</evidence>
<accession>A0A918I010</accession>
<dbReference type="EMBL" id="BMTP01000011">
    <property type="protein sequence ID" value="GGU50044.1"/>
    <property type="molecule type" value="Genomic_DNA"/>
</dbReference>
<protein>
    <submittedName>
        <fullName evidence="1">Uncharacterized protein</fullName>
    </submittedName>
</protein>
<proteinExistence type="predicted"/>
<dbReference type="AlphaFoldDB" id="A0A918I010"/>
<reference evidence="1" key="1">
    <citation type="journal article" date="2014" name="Int. J. Syst. Evol. Microbiol.">
        <title>Complete genome sequence of Corynebacterium casei LMG S-19264T (=DSM 44701T), isolated from a smear-ripened cheese.</title>
        <authorList>
            <consortium name="US DOE Joint Genome Institute (JGI-PGF)"/>
            <person name="Walter F."/>
            <person name="Albersmeier A."/>
            <person name="Kalinowski J."/>
            <person name="Ruckert C."/>
        </authorList>
    </citation>
    <scope>NUCLEOTIDE SEQUENCE</scope>
    <source>
        <strain evidence="1">JCM 4391</strain>
    </source>
</reference>
<dbReference type="SUPFAM" id="SSF46785">
    <property type="entry name" value="Winged helix' DNA-binding domain"/>
    <property type="match status" value="1"/>
</dbReference>
<evidence type="ECO:0000313" key="1">
    <source>
        <dbReference type="EMBL" id="GGU50044.1"/>
    </source>
</evidence>
<reference evidence="1" key="2">
    <citation type="submission" date="2020-09" db="EMBL/GenBank/DDBJ databases">
        <authorList>
            <person name="Sun Q."/>
            <person name="Ohkuma M."/>
        </authorList>
    </citation>
    <scope>NUCLEOTIDE SEQUENCE</scope>
    <source>
        <strain evidence="1">JCM 4391</strain>
    </source>
</reference>
<comment type="caution">
    <text evidence="1">The sequence shown here is derived from an EMBL/GenBank/DDBJ whole genome shotgun (WGS) entry which is preliminary data.</text>
</comment>
<dbReference type="Gene3D" id="1.10.10.10">
    <property type="entry name" value="Winged helix-like DNA-binding domain superfamily/Winged helix DNA-binding domain"/>
    <property type="match status" value="1"/>
</dbReference>
<gene>
    <name evidence="1" type="ORF">GCM10010274_43380</name>
</gene>
<dbReference type="InterPro" id="IPR036388">
    <property type="entry name" value="WH-like_DNA-bd_sf"/>
</dbReference>